<dbReference type="EMBL" id="CACVAQ010000080">
    <property type="protein sequence ID" value="CAA6802720.1"/>
    <property type="molecule type" value="Genomic_DNA"/>
</dbReference>
<sequence>MKFNIIIRLLALYLLTTSCEKIIDVDLNEANPV</sequence>
<dbReference type="PROSITE" id="PS51257">
    <property type="entry name" value="PROKAR_LIPOPROTEIN"/>
    <property type="match status" value="1"/>
</dbReference>
<reference evidence="1" key="1">
    <citation type="submission" date="2020-01" db="EMBL/GenBank/DDBJ databases">
        <authorList>
            <person name="Meier V. D."/>
            <person name="Meier V D."/>
        </authorList>
    </citation>
    <scope>NUCLEOTIDE SEQUENCE</scope>
    <source>
        <strain evidence="1">HLG_WM_MAG_10</strain>
    </source>
</reference>
<feature type="non-terminal residue" evidence="1">
    <location>
        <position position="33"/>
    </location>
</feature>
<gene>
    <name evidence="1" type="ORF">HELGO_WM12030</name>
</gene>
<evidence type="ECO:0000313" key="1">
    <source>
        <dbReference type="EMBL" id="CAA6802720.1"/>
    </source>
</evidence>
<accession>A0A6S6RZW5</accession>
<dbReference type="AlphaFoldDB" id="A0A6S6RZW5"/>
<organism evidence="1">
    <name type="scientific">uncultured Aureispira sp</name>
    <dbReference type="NCBI Taxonomy" id="1331704"/>
    <lineage>
        <taxon>Bacteria</taxon>
        <taxon>Pseudomonadati</taxon>
        <taxon>Bacteroidota</taxon>
        <taxon>Saprospiria</taxon>
        <taxon>Saprospirales</taxon>
        <taxon>Saprospiraceae</taxon>
        <taxon>Aureispira</taxon>
        <taxon>environmental samples</taxon>
    </lineage>
</organism>
<name>A0A6S6RZW5_9BACT</name>
<protein>
    <submittedName>
        <fullName evidence="1">Uncharacterized protein</fullName>
    </submittedName>
</protein>
<proteinExistence type="predicted"/>